<keyword evidence="3" id="KW-1185">Reference proteome</keyword>
<feature type="transmembrane region" description="Helical" evidence="1">
    <location>
        <begin position="30"/>
        <end position="47"/>
    </location>
</feature>
<dbReference type="RefSeq" id="WP_020949791.1">
    <property type="nucleotide sequence ID" value="NC_022041.1"/>
</dbReference>
<proteinExistence type="predicted"/>
<keyword evidence="1" id="KW-1133">Transmembrane helix</keyword>
<dbReference type="OrthoDB" id="7778148at2"/>
<sequence>MRRCLTGFGILLMLLGPLLQGLSGASDPYAYVFAPVMLAGAIPRIALRGMQPDPIRLAIGVVIAGALSMGLWWIGGQLVGDKPWSIAVWVPLTVVILGVLMTVAGSLLRHPEKL</sequence>
<organism evidence="2 3">
    <name type="scientific">Paracoccus aminophilus JCM 7686</name>
    <dbReference type="NCBI Taxonomy" id="1367847"/>
    <lineage>
        <taxon>Bacteria</taxon>
        <taxon>Pseudomonadati</taxon>
        <taxon>Pseudomonadota</taxon>
        <taxon>Alphaproteobacteria</taxon>
        <taxon>Rhodobacterales</taxon>
        <taxon>Paracoccaceae</taxon>
        <taxon>Paracoccus</taxon>
    </lineage>
</organism>
<dbReference type="PATRIC" id="fig|1367847.3.peg.1007"/>
<reference evidence="2 3" key="1">
    <citation type="journal article" date="2014" name="BMC Genomics">
        <title>Architecture and functions of a multipartite genome of the methylotrophic bacterium Paracoccus aminophilus JCM 7686, containing primary and secondary chromids.</title>
        <authorList>
            <person name="Dziewit L."/>
            <person name="Czarnecki J."/>
            <person name="Wibberg D."/>
            <person name="Radlinska M."/>
            <person name="Mrozek P."/>
            <person name="Szymczak M."/>
            <person name="Schluter A."/>
            <person name="Puhler A."/>
            <person name="Bartosik D."/>
        </authorList>
    </citation>
    <scope>NUCLEOTIDE SEQUENCE [LARGE SCALE GENOMIC DNA]</scope>
    <source>
        <strain evidence="2">JCM 7686</strain>
    </source>
</reference>
<evidence type="ECO:0000256" key="1">
    <source>
        <dbReference type="SAM" id="Phobius"/>
    </source>
</evidence>
<accession>S5Y9V9</accession>
<dbReference type="HOGENOM" id="CLU_2118694_0_0_5"/>
<dbReference type="eggNOG" id="ENOG50314BV">
    <property type="taxonomic scope" value="Bacteria"/>
</dbReference>
<evidence type="ECO:0000313" key="3">
    <source>
        <dbReference type="Proteomes" id="UP000015480"/>
    </source>
</evidence>
<keyword evidence="1" id="KW-0472">Membrane</keyword>
<dbReference type="KEGG" id="pami:JCM7686_1044"/>
<gene>
    <name evidence="2" type="ORF">JCM7686_1044</name>
</gene>
<dbReference type="AlphaFoldDB" id="S5Y9V9"/>
<dbReference type="STRING" id="1367847.JCM7686_1044"/>
<protein>
    <recommendedName>
        <fullName evidence="4">Transmembrane protein</fullName>
    </recommendedName>
</protein>
<evidence type="ECO:0000313" key="2">
    <source>
        <dbReference type="EMBL" id="AGT08153.1"/>
    </source>
</evidence>
<dbReference type="EMBL" id="CP006650">
    <property type="protein sequence ID" value="AGT08153.1"/>
    <property type="molecule type" value="Genomic_DNA"/>
</dbReference>
<name>S5Y9V9_PARAH</name>
<feature type="transmembrane region" description="Helical" evidence="1">
    <location>
        <begin position="86"/>
        <end position="108"/>
    </location>
</feature>
<evidence type="ECO:0008006" key="4">
    <source>
        <dbReference type="Google" id="ProtNLM"/>
    </source>
</evidence>
<feature type="transmembrane region" description="Helical" evidence="1">
    <location>
        <begin position="54"/>
        <end position="74"/>
    </location>
</feature>
<keyword evidence="1" id="KW-0812">Transmembrane</keyword>
<dbReference type="Proteomes" id="UP000015480">
    <property type="component" value="Chromosome"/>
</dbReference>